<dbReference type="EMBL" id="CP039348">
    <property type="protein sequence ID" value="QCD89709.1"/>
    <property type="molecule type" value="Genomic_DNA"/>
</dbReference>
<sequence>MSRNQRCLLHQGIPARVHRCSARVKVGVCGSMPYTLQRSSSFSSLHTSISTTVEHPPYLRWMRTAAGADAHNSDGGSCGGPAQQRGGCIMQRRWQLRWMRTAAVAEIAVDRHSNEVDAHSSDGGCAQQRRRLAVDAHSSDVDNCVDVHNSGGGRGEQRCQREPREEDETTAWIRGNQWLVKRNAKKIIYLPNFKP</sequence>
<evidence type="ECO:0000313" key="2">
    <source>
        <dbReference type="Proteomes" id="UP000501690"/>
    </source>
</evidence>
<dbReference type="AlphaFoldDB" id="A0A4D6LLP5"/>
<accession>A0A4D6LLP5</accession>
<keyword evidence="2" id="KW-1185">Reference proteome</keyword>
<protein>
    <submittedName>
        <fullName evidence="1">Uncharacterized protein</fullName>
    </submittedName>
</protein>
<proteinExistence type="predicted"/>
<reference evidence="1 2" key="1">
    <citation type="submission" date="2019-04" db="EMBL/GenBank/DDBJ databases">
        <title>An improved genome assembly and genetic linkage map for asparagus bean, Vigna unguiculata ssp. sesquipedialis.</title>
        <authorList>
            <person name="Xia Q."/>
            <person name="Zhang R."/>
            <person name="Dong Y."/>
        </authorList>
    </citation>
    <scope>NUCLEOTIDE SEQUENCE [LARGE SCALE GENOMIC DNA]</scope>
    <source>
        <tissue evidence="1">Leaf</tissue>
    </source>
</reference>
<dbReference type="Proteomes" id="UP000501690">
    <property type="component" value="Linkage Group LG4"/>
</dbReference>
<gene>
    <name evidence="1" type="ORF">DEO72_LG4g655</name>
</gene>
<organism evidence="1 2">
    <name type="scientific">Vigna unguiculata</name>
    <name type="common">Cowpea</name>
    <dbReference type="NCBI Taxonomy" id="3917"/>
    <lineage>
        <taxon>Eukaryota</taxon>
        <taxon>Viridiplantae</taxon>
        <taxon>Streptophyta</taxon>
        <taxon>Embryophyta</taxon>
        <taxon>Tracheophyta</taxon>
        <taxon>Spermatophyta</taxon>
        <taxon>Magnoliopsida</taxon>
        <taxon>eudicotyledons</taxon>
        <taxon>Gunneridae</taxon>
        <taxon>Pentapetalae</taxon>
        <taxon>rosids</taxon>
        <taxon>fabids</taxon>
        <taxon>Fabales</taxon>
        <taxon>Fabaceae</taxon>
        <taxon>Papilionoideae</taxon>
        <taxon>50 kb inversion clade</taxon>
        <taxon>NPAAA clade</taxon>
        <taxon>indigoferoid/millettioid clade</taxon>
        <taxon>Phaseoleae</taxon>
        <taxon>Vigna</taxon>
    </lineage>
</organism>
<evidence type="ECO:0000313" key="1">
    <source>
        <dbReference type="EMBL" id="QCD89709.1"/>
    </source>
</evidence>
<name>A0A4D6LLP5_VIGUN</name>